<evidence type="ECO:0000313" key="4">
    <source>
        <dbReference type="Proteomes" id="UP000807353"/>
    </source>
</evidence>
<sequence length="412" mass="44802">MDPGPADSCSGWSQVISSISANPQTRFFSIVNPSDGPGKNGSQPTDAYRQCIQRLRPHSNAITLGYINTDNGNKNMTLVTFEIDTYAGWNSAYRPTGIFFDAVLSEESSFKSYKQYATYARDKGFNFIGLDPGEEPQPDYFGIADLVNVYESNYAKFQIDKDVVSDGLSTPTSNQSVWLTNAPVNESYTETISQMVKKGIMAVYISNLSDNESGIPTNWASFVEDVGKANAAPGNMAPTIKNTTIEPSHSFTPSSSSTRAPNDPQATGESSKQPSDHPLIGPIVGGILGGLVIVSILSCISFFIRKSRRKRNYSVTREEMAHPFTNSRPSLENNRPVIREKQRVTNVLGGLQTRATPRWGIPSVSTVSQSAPSTSALEGLSDVRTGLTMHSSLGESFPTRVAPIEPPPTYYP</sequence>
<feature type="region of interest" description="Disordered" evidence="1">
    <location>
        <begin position="233"/>
        <end position="278"/>
    </location>
</feature>
<proteinExistence type="predicted"/>
<accession>A0A9P5Y329</accession>
<name>A0A9P5Y329_9AGAR</name>
<dbReference type="PANTHER" id="PTHR35040">
    <property type="match status" value="1"/>
</dbReference>
<dbReference type="InterPro" id="IPR021986">
    <property type="entry name" value="Spherulin4"/>
</dbReference>
<keyword evidence="2" id="KW-0812">Transmembrane</keyword>
<dbReference type="Proteomes" id="UP000807353">
    <property type="component" value="Unassembled WGS sequence"/>
</dbReference>
<keyword evidence="4" id="KW-1185">Reference proteome</keyword>
<feature type="compositionally biased region" description="Low complexity" evidence="1">
    <location>
        <begin position="247"/>
        <end position="258"/>
    </location>
</feature>
<evidence type="ECO:0000256" key="2">
    <source>
        <dbReference type="SAM" id="Phobius"/>
    </source>
</evidence>
<dbReference type="OrthoDB" id="5342184at2759"/>
<dbReference type="PANTHER" id="PTHR35040:SF9">
    <property type="entry name" value="4-LIKE CELL SURFACE PROTEIN, PUTATIVE (AFU_ORTHOLOGUE AFUA_4G14080)-RELATED"/>
    <property type="match status" value="1"/>
</dbReference>
<evidence type="ECO:0000313" key="3">
    <source>
        <dbReference type="EMBL" id="KAF9461382.1"/>
    </source>
</evidence>
<dbReference type="Pfam" id="PF12138">
    <property type="entry name" value="Spherulin4"/>
    <property type="match status" value="1"/>
</dbReference>
<keyword evidence="2" id="KW-1133">Transmembrane helix</keyword>
<protein>
    <submittedName>
        <fullName evidence="3">Spherulation-specific family 4-domain-containing protein</fullName>
    </submittedName>
</protein>
<evidence type="ECO:0000256" key="1">
    <source>
        <dbReference type="SAM" id="MobiDB-lite"/>
    </source>
</evidence>
<dbReference type="AlphaFoldDB" id="A0A9P5Y329"/>
<keyword evidence="2" id="KW-0472">Membrane</keyword>
<feature type="compositionally biased region" description="Polar residues" evidence="1">
    <location>
        <begin position="264"/>
        <end position="273"/>
    </location>
</feature>
<dbReference type="EMBL" id="MU150285">
    <property type="protein sequence ID" value="KAF9461382.1"/>
    <property type="molecule type" value="Genomic_DNA"/>
</dbReference>
<comment type="caution">
    <text evidence="3">The sequence shown here is derived from an EMBL/GenBank/DDBJ whole genome shotgun (WGS) entry which is preliminary data.</text>
</comment>
<reference evidence="3" key="1">
    <citation type="submission" date="2020-11" db="EMBL/GenBank/DDBJ databases">
        <authorList>
            <consortium name="DOE Joint Genome Institute"/>
            <person name="Ahrendt S."/>
            <person name="Riley R."/>
            <person name="Andreopoulos W."/>
            <person name="Labutti K."/>
            <person name="Pangilinan J."/>
            <person name="Ruiz-Duenas F.J."/>
            <person name="Barrasa J.M."/>
            <person name="Sanchez-Garcia M."/>
            <person name="Camarero S."/>
            <person name="Miyauchi S."/>
            <person name="Serrano A."/>
            <person name="Linde D."/>
            <person name="Babiker R."/>
            <person name="Drula E."/>
            <person name="Ayuso-Fernandez I."/>
            <person name="Pacheco R."/>
            <person name="Padilla G."/>
            <person name="Ferreira P."/>
            <person name="Barriuso J."/>
            <person name="Kellner H."/>
            <person name="Castanera R."/>
            <person name="Alfaro M."/>
            <person name="Ramirez L."/>
            <person name="Pisabarro A.G."/>
            <person name="Kuo A."/>
            <person name="Tritt A."/>
            <person name="Lipzen A."/>
            <person name="He G."/>
            <person name="Yan M."/>
            <person name="Ng V."/>
            <person name="Cullen D."/>
            <person name="Martin F."/>
            <person name="Rosso M.-N."/>
            <person name="Henrissat B."/>
            <person name="Hibbett D."/>
            <person name="Martinez A.T."/>
            <person name="Grigoriev I.V."/>
        </authorList>
    </citation>
    <scope>NUCLEOTIDE SEQUENCE</scope>
    <source>
        <strain evidence="3">CBS 247.69</strain>
    </source>
</reference>
<organism evidence="3 4">
    <name type="scientific">Collybia nuda</name>
    <dbReference type="NCBI Taxonomy" id="64659"/>
    <lineage>
        <taxon>Eukaryota</taxon>
        <taxon>Fungi</taxon>
        <taxon>Dikarya</taxon>
        <taxon>Basidiomycota</taxon>
        <taxon>Agaricomycotina</taxon>
        <taxon>Agaricomycetes</taxon>
        <taxon>Agaricomycetidae</taxon>
        <taxon>Agaricales</taxon>
        <taxon>Tricholomatineae</taxon>
        <taxon>Clitocybaceae</taxon>
        <taxon>Collybia</taxon>
    </lineage>
</organism>
<feature type="transmembrane region" description="Helical" evidence="2">
    <location>
        <begin position="279"/>
        <end position="304"/>
    </location>
</feature>
<gene>
    <name evidence="3" type="ORF">BDZ94DRAFT_818324</name>
</gene>